<reference evidence="1" key="1">
    <citation type="submission" date="2018-04" db="EMBL/GenBank/DDBJ databases">
        <title>WGS assembly of Panicum hallii.</title>
        <authorList>
            <person name="Lovell J."/>
            <person name="Jenkins J."/>
            <person name="Lowry D."/>
            <person name="Mamidi S."/>
            <person name="Sreedasyam A."/>
            <person name="Weng X."/>
            <person name="Barry K."/>
            <person name="Bonette J."/>
            <person name="Campitelli B."/>
            <person name="Daum C."/>
            <person name="Gordon S."/>
            <person name="Gould B."/>
            <person name="Lipzen A."/>
            <person name="Macqueen A."/>
            <person name="Palacio-Mejia J."/>
            <person name="Plott C."/>
            <person name="Shakirov E."/>
            <person name="Shu S."/>
            <person name="Yoshinaga Y."/>
            <person name="Zane M."/>
            <person name="Rokhsar D."/>
            <person name="Grimwood J."/>
            <person name="Schmutz J."/>
            <person name="Juenger T."/>
        </authorList>
    </citation>
    <scope>NUCLEOTIDE SEQUENCE [LARGE SCALE GENOMIC DNA]</scope>
    <source>
        <strain evidence="1">FIL2</strain>
    </source>
</reference>
<evidence type="ECO:0000313" key="1">
    <source>
        <dbReference type="EMBL" id="PVH63419.1"/>
    </source>
</evidence>
<gene>
    <name evidence="1" type="ORF">PAHAL_2G023600</name>
</gene>
<proteinExistence type="predicted"/>
<organism evidence="1">
    <name type="scientific">Panicum hallii</name>
    <dbReference type="NCBI Taxonomy" id="206008"/>
    <lineage>
        <taxon>Eukaryota</taxon>
        <taxon>Viridiplantae</taxon>
        <taxon>Streptophyta</taxon>
        <taxon>Embryophyta</taxon>
        <taxon>Tracheophyta</taxon>
        <taxon>Spermatophyta</taxon>
        <taxon>Magnoliopsida</taxon>
        <taxon>Liliopsida</taxon>
        <taxon>Poales</taxon>
        <taxon>Poaceae</taxon>
        <taxon>PACMAD clade</taxon>
        <taxon>Panicoideae</taxon>
        <taxon>Panicodae</taxon>
        <taxon>Paniceae</taxon>
        <taxon>Panicinae</taxon>
        <taxon>Panicum</taxon>
        <taxon>Panicum sect. Panicum</taxon>
    </lineage>
</organism>
<dbReference type="EMBL" id="CM008047">
    <property type="protein sequence ID" value="PVH63419.1"/>
    <property type="molecule type" value="Genomic_DNA"/>
</dbReference>
<dbReference type="Gramene" id="PVH63419">
    <property type="protein sequence ID" value="PVH63419"/>
    <property type="gene ID" value="PAHAL_2G023600"/>
</dbReference>
<accession>A0A2T8KMT2</accession>
<dbReference type="AlphaFoldDB" id="A0A2T8KMT2"/>
<protein>
    <submittedName>
        <fullName evidence="1">Uncharacterized protein</fullName>
    </submittedName>
</protein>
<dbReference type="Proteomes" id="UP000243499">
    <property type="component" value="Chromosome 2"/>
</dbReference>
<name>A0A2T8KMT2_9POAL</name>
<sequence length="135" mass="15522">MQMQCIISRLFIRWIDLLTNFLRMRERERAYSHRAREVARWQSNPNVVQVCSVAQNKDARWPSAGLLTFPPSWPYGGNKTCSSADNAHATMTKRTKNFGCIGLNLLRSLLEEEAGRRNLLPVILSSFLCFSFDVQ</sequence>